<dbReference type="Proteomes" id="UP000887574">
    <property type="component" value="Unplaced"/>
</dbReference>
<keyword evidence="3" id="KW-1185">Reference proteome</keyword>
<name>A0A915ENG9_9BILA</name>
<keyword evidence="2" id="KW-0812">Transmembrane</keyword>
<evidence type="ECO:0000313" key="3">
    <source>
        <dbReference type="Proteomes" id="UP000887574"/>
    </source>
</evidence>
<evidence type="ECO:0000313" key="4">
    <source>
        <dbReference type="WBParaSite" id="jg7751"/>
    </source>
</evidence>
<feature type="region of interest" description="Disordered" evidence="1">
    <location>
        <begin position="174"/>
        <end position="257"/>
    </location>
</feature>
<proteinExistence type="predicted"/>
<feature type="transmembrane region" description="Helical" evidence="2">
    <location>
        <begin position="71"/>
        <end position="96"/>
    </location>
</feature>
<dbReference type="AlphaFoldDB" id="A0A915ENG9"/>
<keyword evidence="2" id="KW-1133">Transmembrane helix</keyword>
<evidence type="ECO:0000256" key="2">
    <source>
        <dbReference type="SAM" id="Phobius"/>
    </source>
</evidence>
<reference evidence="4" key="1">
    <citation type="submission" date="2022-11" db="UniProtKB">
        <authorList>
            <consortium name="WormBaseParasite"/>
        </authorList>
    </citation>
    <scope>IDENTIFICATION</scope>
</reference>
<accession>A0A915ENG9</accession>
<protein>
    <submittedName>
        <fullName evidence="4">Plasma membrane fusion protein PRM1</fullName>
    </submittedName>
</protein>
<feature type="compositionally biased region" description="Low complexity" evidence="1">
    <location>
        <begin position="234"/>
        <end position="245"/>
    </location>
</feature>
<dbReference type="WBParaSite" id="jg7751">
    <property type="protein sequence ID" value="jg7751"/>
    <property type="gene ID" value="jg7751"/>
</dbReference>
<organism evidence="3 4">
    <name type="scientific">Ditylenchus dipsaci</name>
    <dbReference type="NCBI Taxonomy" id="166011"/>
    <lineage>
        <taxon>Eukaryota</taxon>
        <taxon>Metazoa</taxon>
        <taxon>Ecdysozoa</taxon>
        <taxon>Nematoda</taxon>
        <taxon>Chromadorea</taxon>
        <taxon>Rhabditida</taxon>
        <taxon>Tylenchina</taxon>
        <taxon>Tylenchomorpha</taxon>
        <taxon>Sphaerularioidea</taxon>
        <taxon>Anguinidae</taxon>
        <taxon>Anguininae</taxon>
        <taxon>Ditylenchus</taxon>
    </lineage>
</organism>
<keyword evidence="2" id="KW-0472">Membrane</keyword>
<evidence type="ECO:0000256" key="1">
    <source>
        <dbReference type="SAM" id="MobiDB-lite"/>
    </source>
</evidence>
<sequence>MSVDKTIEELSGTLAQLGVLVEHINAQIIGITSRINLTLDNFDHSVAGIATDAGLMTGQVGDTISQIPNAWVFYLLFITLIVVLILLSILIIINLVSRIHSIIRLIQGESSRTTTPLPSMIYSESKQPLNISYPGSPRDRLRHIAVPMETEPRRFGFGSQFAPKQTGEREEFTYGNRGSFAHQGRSQEVSEPYISRRQPYQPSPTEFDGSPRRFNSENGDGLPPMHQREAVLLQSQYQSSTTTSQVPPFISPRAEAV</sequence>